<reference evidence="2 3" key="1">
    <citation type="journal article" date="2019" name="Mol. Biol. Evol.">
        <title>Blast fungal genomes show frequent chromosomal changes, gene gains and losses, and effector gene turnover.</title>
        <authorList>
            <person name="Gomez Luciano L.B."/>
            <person name="Jason Tsai I."/>
            <person name="Chuma I."/>
            <person name="Tosa Y."/>
            <person name="Chen Y.H."/>
            <person name="Li J.Y."/>
            <person name="Li M.Y."/>
            <person name="Jade Lu M.Y."/>
            <person name="Nakayashiki H."/>
            <person name="Li W.H."/>
        </authorList>
    </citation>
    <scope>NUCLEOTIDE SEQUENCE [LARGE SCALE GENOMIC DNA]</scope>
    <source>
        <strain evidence="2">MZ5-1-6</strain>
    </source>
</reference>
<name>A0A4P7NM03_PYROR</name>
<proteinExistence type="predicted"/>
<dbReference type="AlphaFoldDB" id="A0A4P7NM03"/>
<sequence>MLRGRAARCLGLPREHQTSRLPKKDKRRKKGKVVLSKGACSPPLALVLKGFCMNFYLIYHLKHSEGGYGGSTTGWG</sequence>
<feature type="compositionally biased region" description="Basic residues" evidence="1">
    <location>
        <begin position="21"/>
        <end position="32"/>
    </location>
</feature>
<protein>
    <submittedName>
        <fullName evidence="2">Uncharacterized protein</fullName>
    </submittedName>
</protein>
<evidence type="ECO:0000313" key="2">
    <source>
        <dbReference type="EMBL" id="QBZ63089.1"/>
    </source>
</evidence>
<accession>A0A4P7NM03</accession>
<evidence type="ECO:0000256" key="1">
    <source>
        <dbReference type="SAM" id="MobiDB-lite"/>
    </source>
</evidence>
<gene>
    <name evidence="2" type="ORF">PoMZ_11982</name>
</gene>
<evidence type="ECO:0000313" key="3">
    <source>
        <dbReference type="Proteomes" id="UP000294847"/>
    </source>
</evidence>
<organism evidence="2 3">
    <name type="scientific">Pyricularia oryzae</name>
    <name type="common">Rice blast fungus</name>
    <name type="synonym">Magnaporthe oryzae</name>
    <dbReference type="NCBI Taxonomy" id="318829"/>
    <lineage>
        <taxon>Eukaryota</taxon>
        <taxon>Fungi</taxon>
        <taxon>Dikarya</taxon>
        <taxon>Ascomycota</taxon>
        <taxon>Pezizomycotina</taxon>
        <taxon>Sordariomycetes</taxon>
        <taxon>Sordariomycetidae</taxon>
        <taxon>Magnaporthales</taxon>
        <taxon>Pyriculariaceae</taxon>
        <taxon>Pyricularia</taxon>
    </lineage>
</organism>
<feature type="region of interest" description="Disordered" evidence="1">
    <location>
        <begin position="1"/>
        <end position="33"/>
    </location>
</feature>
<dbReference type="Proteomes" id="UP000294847">
    <property type="component" value="Chromosome 5"/>
</dbReference>
<dbReference type="EMBL" id="CP034208">
    <property type="protein sequence ID" value="QBZ63089.1"/>
    <property type="molecule type" value="Genomic_DNA"/>
</dbReference>